<dbReference type="AlphaFoldDB" id="A0A8G0PE53"/>
<evidence type="ECO:0000313" key="10">
    <source>
        <dbReference type="Proteomes" id="UP000826661"/>
    </source>
</evidence>
<dbReference type="GO" id="GO:0050660">
    <property type="term" value="F:flavin adenine dinucleotide binding"/>
    <property type="evidence" value="ECO:0007669"/>
    <property type="project" value="TreeGrafter"/>
</dbReference>
<feature type="domain" description="FAD/NAD(P)-binding" evidence="8">
    <location>
        <begin position="61"/>
        <end position="399"/>
    </location>
</feature>
<proteinExistence type="inferred from homology"/>
<dbReference type="PRINTS" id="PR00368">
    <property type="entry name" value="FADPNR"/>
</dbReference>
<dbReference type="Pfam" id="PF02852">
    <property type="entry name" value="Pyr_redox_dim"/>
    <property type="match status" value="1"/>
</dbReference>
<feature type="disulfide bond" description="Redox-active" evidence="6">
    <location>
        <begin position="98"/>
        <end position="103"/>
    </location>
</feature>
<gene>
    <name evidence="9" type="ORF">H0G86_005137</name>
</gene>
<dbReference type="GO" id="GO:0003955">
    <property type="term" value="F:NAD(P)H dehydrogenase (quinone) activity"/>
    <property type="evidence" value="ECO:0007669"/>
    <property type="project" value="TreeGrafter"/>
</dbReference>
<dbReference type="Pfam" id="PF07992">
    <property type="entry name" value="Pyr_redox_2"/>
    <property type="match status" value="1"/>
</dbReference>
<dbReference type="Proteomes" id="UP000826661">
    <property type="component" value="Chromosome III"/>
</dbReference>
<reference evidence="9 10" key="1">
    <citation type="journal article" date="2021" name="BMC Genomics">
        <title>Telomere-to-telomere genome assembly of asparaginase-producing Trichoderma simmonsii.</title>
        <authorList>
            <person name="Chung D."/>
            <person name="Kwon Y.M."/>
            <person name="Yang Y."/>
        </authorList>
    </citation>
    <scope>NUCLEOTIDE SEQUENCE [LARGE SCALE GENOMIC DNA]</scope>
    <source>
        <strain evidence="9 10">GH-Sj1</strain>
    </source>
</reference>
<dbReference type="SUPFAM" id="SSF55424">
    <property type="entry name" value="FAD/NAD-linked reductases, dimerisation (C-terminal) domain"/>
    <property type="match status" value="1"/>
</dbReference>
<protein>
    <recommendedName>
        <fullName evidence="11">Mercuric reductase</fullName>
    </recommendedName>
</protein>
<dbReference type="Gene3D" id="3.50.50.60">
    <property type="entry name" value="FAD/NAD(P)-binding domain"/>
    <property type="match status" value="2"/>
</dbReference>
<sequence>MAFMDVSPHHRISSQFLAQTCIIRHQSNFMYTTLHVVPLRLFIAPKRFFVKKIIRTMSTHYDAIIIGSGQGGTPLSMAFAKEKYKTALVESSHVGGCCINEGCTPTKTLIASGRVAYLTRRGPQYGVFANAGADAASNDVQVNMEVVRKRKRDIVDSFRSGSERRLREAGVDLIMGTASFKDERTLQVRGLDGPEKSLTADRIFVCSGERPAIPKIDGFDAASFPPDAILDSSSIQELGVVPSHLVVIGGGYIGLEFGQLFRRLGAAVTIIQRGNQLLPREDTEVAETMHKVLEEDGIRILLKAAPTAIRPHTSSQDPAIKVSVSVSVSGENGQSELQASHVLFAAGRTPNTENLNLGAAGIESTARGHIVTDAQLRTTNSRVWALGDVKGGPAFTHISYDDFRLLRTNLLEEGNISTADRLVPYVVYTDPQLGHVGLHEHEAREKYPDRKIQVASMPMSYVARALETDESRGLMKAVVDAESKQILGFTCLGIEGGEIMSLVEMAMIGGVKWTALSNAIWAHPSLAESLNNLWSFLK</sequence>
<comment type="cofactor">
    <cofactor evidence="5">
        <name>FAD</name>
        <dbReference type="ChEBI" id="CHEBI:57692"/>
    </cofactor>
    <text evidence="5">Binds 1 FAD per subunit.</text>
</comment>
<evidence type="ECO:0000259" key="8">
    <source>
        <dbReference type="Pfam" id="PF07992"/>
    </source>
</evidence>
<evidence type="ECO:0008006" key="11">
    <source>
        <dbReference type="Google" id="ProtNLM"/>
    </source>
</evidence>
<evidence type="ECO:0000256" key="3">
    <source>
        <dbReference type="ARBA" id="ARBA00022827"/>
    </source>
</evidence>
<keyword evidence="5" id="KW-0547">Nucleotide-binding</keyword>
<feature type="active site" description="Proton acceptor" evidence="4">
    <location>
        <position position="523"/>
    </location>
</feature>
<name>A0A8G0PE53_9HYPO</name>
<dbReference type="InterPro" id="IPR023753">
    <property type="entry name" value="FAD/NAD-binding_dom"/>
</dbReference>
<dbReference type="PIRSF" id="PIRSF000350">
    <property type="entry name" value="Mercury_reductase_MerA"/>
    <property type="match status" value="1"/>
</dbReference>
<evidence type="ECO:0000256" key="6">
    <source>
        <dbReference type="PIRSR" id="PIRSR000350-4"/>
    </source>
</evidence>
<keyword evidence="3 5" id="KW-0274">FAD</keyword>
<feature type="domain" description="Pyridine nucleotide-disulphide oxidoreductase dimerisation" evidence="7">
    <location>
        <begin position="423"/>
        <end position="531"/>
    </location>
</feature>
<accession>A0A8G0PE53</accession>
<evidence type="ECO:0000256" key="1">
    <source>
        <dbReference type="ARBA" id="ARBA00007532"/>
    </source>
</evidence>
<keyword evidence="2" id="KW-0285">Flavoprotein</keyword>
<dbReference type="InterPro" id="IPR036188">
    <property type="entry name" value="FAD/NAD-bd_sf"/>
</dbReference>
<comment type="similarity">
    <text evidence="1">Belongs to the class-I pyridine nucleotide-disulfide oxidoreductase family.</text>
</comment>
<evidence type="ECO:0000256" key="2">
    <source>
        <dbReference type="ARBA" id="ARBA00022630"/>
    </source>
</evidence>
<feature type="binding site" evidence="5">
    <location>
        <position position="107"/>
    </location>
    <ligand>
        <name>FAD</name>
        <dbReference type="ChEBI" id="CHEBI:57692"/>
    </ligand>
</feature>
<feature type="binding site" evidence="5">
    <location>
        <position position="347"/>
    </location>
    <ligand>
        <name>NAD(+)</name>
        <dbReference type="ChEBI" id="CHEBI:57540"/>
    </ligand>
</feature>
<evidence type="ECO:0000313" key="9">
    <source>
        <dbReference type="EMBL" id="QYS97936.1"/>
    </source>
</evidence>
<dbReference type="InterPro" id="IPR004099">
    <property type="entry name" value="Pyr_nucl-diS_OxRdtase_dimer"/>
</dbReference>
<dbReference type="SUPFAM" id="SSF51905">
    <property type="entry name" value="FAD/NAD(P)-binding domain"/>
    <property type="match status" value="1"/>
</dbReference>
<evidence type="ECO:0000256" key="5">
    <source>
        <dbReference type="PIRSR" id="PIRSR000350-3"/>
    </source>
</evidence>
<feature type="binding site" evidence="5">
    <location>
        <begin position="249"/>
        <end position="256"/>
    </location>
    <ligand>
        <name>NAD(+)</name>
        <dbReference type="ChEBI" id="CHEBI:57540"/>
    </ligand>
</feature>
<dbReference type="InterPro" id="IPR016156">
    <property type="entry name" value="FAD/NAD-linked_Rdtase_dimer_sf"/>
</dbReference>
<dbReference type="InterPro" id="IPR001100">
    <property type="entry name" value="Pyr_nuc-diS_OxRdtase"/>
</dbReference>
<dbReference type="Gene3D" id="3.30.390.30">
    <property type="match status" value="1"/>
</dbReference>
<evidence type="ECO:0000259" key="7">
    <source>
        <dbReference type="Pfam" id="PF02852"/>
    </source>
</evidence>
<evidence type="ECO:0000256" key="4">
    <source>
        <dbReference type="PIRSR" id="PIRSR000350-2"/>
    </source>
</evidence>
<dbReference type="PRINTS" id="PR00411">
    <property type="entry name" value="PNDRDTASEI"/>
</dbReference>
<keyword evidence="10" id="KW-1185">Reference proteome</keyword>
<dbReference type="PANTHER" id="PTHR43014:SF2">
    <property type="entry name" value="MERCURIC REDUCTASE"/>
    <property type="match status" value="1"/>
</dbReference>
<feature type="binding site" evidence="5">
    <location>
        <position position="388"/>
    </location>
    <ligand>
        <name>FAD</name>
        <dbReference type="ChEBI" id="CHEBI:57692"/>
    </ligand>
</feature>
<dbReference type="PANTHER" id="PTHR43014">
    <property type="entry name" value="MERCURIC REDUCTASE"/>
    <property type="match status" value="1"/>
</dbReference>
<dbReference type="EMBL" id="CP075866">
    <property type="protein sequence ID" value="QYS97936.1"/>
    <property type="molecule type" value="Genomic_DNA"/>
</dbReference>
<organism evidence="9 10">
    <name type="scientific">Trichoderma simmonsii</name>
    <dbReference type="NCBI Taxonomy" id="1491479"/>
    <lineage>
        <taxon>Eukaryota</taxon>
        <taxon>Fungi</taxon>
        <taxon>Dikarya</taxon>
        <taxon>Ascomycota</taxon>
        <taxon>Pezizomycotina</taxon>
        <taxon>Sordariomycetes</taxon>
        <taxon>Hypocreomycetidae</taxon>
        <taxon>Hypocreales</taxon>
        <taxon>Hypocreaceae</taxon>
        <taxon>Trichoderma</taxon>
    </lineage>
</organism>
<keyword evidence="5" id="KW-0520">NAD</keyword>